<keyword evidence="2" id="KW-0808">Transferase</keyword>
<organism evidence="3 4">
    <name type="scientific">Candidatus Allofournierella pullistercoris</name>
    <dbReference type="NCBI Taxonomy" id="2838597"/>
    <lineage>
        <taxon>Bacteria</taxon>
        <taxon>Bacillati</taxon>
        <taxon>Bacillota</taxon>
        <taxon>Clostridia</taxon>
        <taxon>Eubacteriales</taxon>
        <taxon>Oscillospiraceae</taxon>
        <taxon>Allofournierella</taxon>
    </lineage>
</organism>
<dbReference type="PANTHER" id="PTHR23416:SF23">
    <property type="entry name" value="ACETYLTRANSFERASE C18B11.09C-RELATED"/>
    <property type="match status" value="1"/>
</dbReference>
<dbReference type="PANTHER" id="PTHR23416">
    <property type="entry name" value="SIALIC ACID SYNTHASE-RELATED"/>
    <property type="match status" value="1"/>
</dbReference>
<dbReference type="Pfam" id="PF14602">
    <property type="entry name" value="Hexapep_2"/>
    <property type="match status" value="2"/>
</dbReference>
<dbReference type="Proteomes" id="UP000713596">
    <property type="component" value="Unassembled WGS sequence"/>
</dbReference>
<dbReference type="SUPFAM" id="SSF51161">
    <property type="entry name" value="Trimeric LpxA-like enzymes"/>
    <property type="match status" value="1"/>
</dbReference>
<reference evidence="3" key="2">
    <citation type="submission" date="2021-04" db="EMBL/GenBank/DDBJ databases">
        <authorList>
            <person name="Gilroy R."/>
        </authorList>
    </citation>
    <scope>NUCLEOTIDE SEQUENCE</scope>
    <source>
        <strain evidence="3">B5_2728</strain>
    </source>
</reference>
<dbReference type="InterPro" id="IPR051159">
    <property type="entry name" value="Hexapeptide_acetyltransf"/>
</dbReference>
<evidence type="ECO:0000313" key="3">
    <source>
        <dbReference type="EMBL" id="MBU3805521.1"/>
    </source>
</evidence>
<evidence type="ECO:0000256" key="2">
    <source>
        <dbReference type="ARBA" id="ARBA00022679"/>
    </source>
</evidence>
<reference evidence="3" key="1">
    <citation type="journal article" date="2021" name="PeerJ">
        <title>Extensive microbial diversity within the chicken gut microbiome revealed by metagenomics and culture.</title>
        <authorList>
            <person name="Gilroy R."/>
            <person name="Ravi A."/>
            <person name="Getino M."/>
            <person name="Pursley I."/>
            <person name="Horton D.L."/>
            <person name="Alikhan N.F."/>
            <person name="Baker D."/>
            <person name="Gharbi K."/>
            <person name="Hall N."/>
            <person name="Watson M."/>
            <person name="Adriaenssens E.M."/>
            <person name="Foster-Nyarko E."/>
            <person name="Jarju S."/>
            <person name="Secka A."/>
            <person name="Antonio M."/>
            <person name="Oren A."/>
            <person name="Chaudhuri R.R."/>
            <person name="La Ragione R."/>
            <person name="Hildebrand F."/>
            <person name="Pallen M.J."/>
        </authorList>
    </citation>
    <scope>NUCLEOTIDE SEQUENCE</scope>
    <source>
        <strain evidence="3">B5_2728</strain>
    </source>
</reference>
<keyword evidence="3" id="KW-0012">Acyltransferase</keyword>
<proteinExistence type="inferred from homology"/>
<dbReference type="CDD" id="cd04647">
    <property type="entry name" value="LbH_MAT_like"/>
    <property type="match status" value="1"/>
</dbReference>
<dbReference type="InterPro" id="IPR001451">
    <property type="entry name" value="Hexapep"/>
</dbReference>
<evidence type="ECO:0000256" key="1">
    <source>
        <dbReference type="ARBA" id="ARBA00007274"/>
    </source>
</evidence>
<comment type="caution">
    <text evidence="3">The sequence shown here is derived from an EMBL/GenBank/DDBJ whole genome shotgun (WGS) entry which is preliminary data.</text>
</comment>
<comment type="similarity">
    <text evidence="1">Belongs to the transferase hexapeptide repeat family.</text>
</comment>
<dbReference type="AlphaFoldDB" id="A0A948T1J8"/>
<dbReference type="InterPro" id="IPR011004">
    <property type="entry name" value="Trimer_LpxA-like_sf"/>
</dbReference>
<protein>
    <submittedName>
        <fullName evidence="3">Acyltransferase</fullName>
    </submittedName>
</protein>
<dbReference type="GO" id="GO:0008374">
    <property type="term" value="F:O-acyltransferase activity"/>
    <property type="evidence" value="ECO:0007669"/>
    <property type="project" value="TreeGrafter"/>
</dbReference>
<gene>
    <name evidence="3" type="ORF">H9882_01255</name>
</gene>
<dbReference type="EMBL" id="JAHLFP010000007">
    <property type="protein sequence ID" value="MBU3805521.1"/>
    <property type="molecule type" value="Genomic_DNA"/>
</dbReference>
<sequence length="199" mass="21999">MVLLQMLRNWKARILRSPYFKKRNGIVCDKTVRWEEAVRVLNRTGQTATVGEYTRIHRGAKIVLHGADLTIGKHCMIGENNRINVFAPVQIGDNVITADGVSFITNTHNYQDIHRPIVVQAGSQHPISVGDGCWIGVNAVLLDGTTLGKNCVVAAGAVEKGQYPDFCVLAGVPARIIKQYDPSSESWVRVKQKGEHEKT</sequence>
<name>A0A948T1J8_9FIRM</name>
<dbReference type="Gene3D" id="2.160.10.10">
    <property type="entry name" value="Hexapeptide repeat proteins"/>
    <property type="match status" value="1"/>
</dbReference>
<accession>A0A948T1J8</accession>
<evidence type="ECO:0000313" key="4">
    <source>
        <dbReference type="Proteomes" id="UP000713596"/>
    </source>
</evidence>